<dbReference type="PROSITE" id="PS50824">
    <property type="entry name" value="DAPIN"/>
    <property type="match status" value="1"/>
</dbReference>
<evidence type="ECO:0000256" key="1">
    <source>
        <dbReference type="SAM" id="MobiDB-lite"/>
    </source>
</evidence>
<dbReference type="Proteomes" id="UP000515140">
    <property type="component" value="Unplaced"/>
</dbReference>
<feature type="domain" description="Pyrin" evidence="2">
    <location>
        <begin position="5"/>
        <end position="88"/>
    </location>
</feature>
<dbReference type="AlphaFoldDB" id="A0A6P5IQI2"/>
<dbReference type="SUPFAM" id="SSF47986">
    <property type="entry name" value="DEATH domain"/>
    <property type="match status" value="1"/>
</dbReference>
<evidence type="ECO:0000313" key="3">
    <source>
        <dbReference type="Proteomes" id="UP000515140"/>
    </source>
</evidence>
<dbReference type="Gene3D" id="1.10.533.10">
    <property type="entry name" value="Death Domain, Fas"/>
    <property type="match status" value="1"/>
</dbReference>
<proteinExistence type="predicted"/>
<evidence type="ECO:0000313" key="4">
    <source>
        <dbReference type="RefSeq" id="XP_020823348.1"/>
    </source>
</evidence>
<name>A0A6P5IQI2_PHACI</name>
<dbReference type="SMART" id="SM01289">
    <property type="entry name" value="PYRIN"/>
    <property type="match status" value="1"/>
</dbReference>
<organism evidence="3 4">
    <name type="scientific">Phascolarctos cinereus</name>
    <name type="common">Koala</name>
    <dbReference type="NCBI Taxonomy" id="38626"/>
    <lineage>
        <taxon>Eukaryota</taxon>
        <taxon>Metazoa</taxon>
        <taxon>Chordata</taxon>
        <taxon>Craniata</taxon>
        <taxon>Vertebrata</taxon>
        <taxon>Euteleostomi</taxon>
        <taxon>Mammalia</taxon>
        <taxon>Metatheria</taxon>
        <taxon>Diprotodontia</taxon>
        <taxon>Phascolarctidae</taxon>
        <taxon>Phascolarctos</taxon>
    </lineage>
</organism>
<gene>
    <name evidence="4" type="primary">LOC110195035</name>
</gene>
<dbReference type="InterPro" id="IPR004020">
    <property type="entry name" value="DAPIN"/>
</dbReference>
<dbReference type="KEGG" id="pcw:110195035"/>
<dbReference type="Pfam" id="PF02758">
    <property type="entry name" value="PYRIN"/>
    <property type="match status" value="1"/>
</dbReference>
<feature type="region of interest" description="Disordered" evidence="1">
    <location>
        <begin position="90"/>
        <end position="116"/>
    </location>
</feature>
<protein>
    <submittedName>
        <fullName evidence="4">NACHT, LRR and PYD domains-containing protein 3-like isoform X1</fullName>
    </submittedName>
</protein>
<dbReference type="GeneID" id="110195035"/>
<reference evidence="4" key="1">
    <citation type="submission" date="2025-08" db="UniProtKB">
        <authorList>
            <consortium name="RefSeq"/>
        </authorList>
    </citation>
    <scope>IDENTIFICATION</scope>
    <source>
        <tissue evidence="4">Spleen</tissue>
    </source>
</reference>
<dbReference type="RefSeq" id="XP_020823348.1">
    <property type="nucleotide sequence ID" value="XM_020967689.1"/>
</dbReference>
<accession>A0A6P5IQI2</accession>
<dbReference type="InParanoid" id="A0A6P5IQI2"/>
<dbReference type="InterPro" id="IPR011029">
    <property type="entry name" value="DEATH-like_dom_sf"/>
</dbReference>
<keyword evidence="3" id="KW-1185">Reference proteome</keyword>
<evidence type="ECO:0000259" key="2">
    <source>
        <dbReference type="PROSITE" id="PS50824"/>
    </source>
</evidence>
<sequence length="126" mass="14313">MGAEMAENVRCRVVRHLEHLTSEELKKFKLYLVDCLPRGCLEGADRAKVADLLVSSRGPQESWKIALSVWEKMGLTELWVRARQEFKDKNQQHNNIKPSFYSAGDKRTPDPLLPSTGAVQKILPLP</sequence>